<organism evidence="5 6">
    <name type="scientific">Variovorax ginsengisoli</name>
    <dbReference type="NCBI Taxonomy" id="363844"/>
    <lineage>
        <taxon>Bacteria</taxon>
        <taxon>Pseudomonadati</taxon>
        <taxon>Pseudomonadota</taxon>
        <taxon>Betaproteobacteria</taxon>
        <taxon>Burkholderiales</taxon>
        <taxon>Comamonadaceae</taxon>
        <taxon>Variovorax</taxon>
    </lineage>
</organism>
<keyword evidence="1" id="KW-0805">Transcription regulation</keyword>
<name>A0ABT8SJN4_9BURK</name>
<dbReference type="SUPFAM" id="SSF48008">
    <property type="entry name" value="GntR ligand-binding domain-like"/>
    <property type="match status" value="1"/>
</dbReference>
<keyword evidence="2" id="KW-0238">DNA-binding</keyword>
<dbReference type="InterPro" id="IPR000524">
    <property type="entry name" value="Tscrpt_reg_HTH_GntR"/>
</dbReference>
<dbReference type="CDD" id="cd07377">
    <property type="entry name" value="WHTH_GntR"/>
    <property type="match status" value="1"/>
</dbReference>
<dbReference type="Gene3D" id="1.20.120.530">
    <property type="entry name" value="GntR ligand-binding domain-like"/>
    <property type="match status" value="1"/>
</dbReference>
<evidence type="ECO:0000313" key="6">
    <source>
        <dbReference type="Proteomes" id="UP001169027"/>
    </source>
</evidence>
<keyword evidence="6" id="KW-1185">Reference proteome</keyword>
<dbReference type="SUPFAM" id="SSF46785">
    <property type="entry name" value="Winged helix' DNA-binding domain"/>
    <property type="match status" value="1"/>
</dbReference>
<dbReference type="Proteomes" id="UP001169027">
    <property type="component" value="Unassembled WGS sequence"/>
</dbReference>
<evidence type="ECO:0000259" key="4">
    <source>
        <dbReference type="PROSITE" id="PS50949"/>
    </source>
</evidence>
<dbReference type="InterPro" id="IPR036388">
    <property type="entry name" value="WH-like_DNA-bd_sf"/>
</dbReference>
<protein>
    <submittedName>
        <fullName evidence="5">GntR family transcriptional regulator</fullName>
    </submittedName>
</protein>
<dbReference type="PANTHER" id="PTHR43537">
    <property type="entry name" value="TRANSCRIPTIONAL REGULATOR, GNTR FAMILY"/>
    <property type="match status" value="1"/>
</dbReference>
<dbReference type="RefSeq" id="WP_301816206.1">
    <property type="nucleotide sequence ID" value="NZ_JAUJZH010000048.1"/>
</dbReference>
<dbReference type="SMART" id="SM00895">
    <property type="entry name" value="FCD"/>
    <property type="match status" value="1"/>
</dbReference>
<evidence type="ECO:0000256" key="3">
    <source>
        <dbReference type="ARBA" id="ARBA00023163"/>
    </source>
</evidence>
<keyword evidence="3" id="KW-0804">Transcription</keyword>
<evidence type="ECO:0000256" key="1">
    <source>
        <dbReference type="ARBA" id="ARBA00023015"/>
    </source>
</evidence>
<dbReference type="InterPro" id="IPR036390">
    <property type="entry name" value="WH_DNA-bd_sf"/>
</dbReference>
<accession>A0ABT8SJN4</accession>
<evidence type="ECO:0000256" key="2">
    <source>
        <dbReference type="ARBA" id="ARBA00023125"/>
    </source>
</evidence>
<dbReference type="InterPro" id="IPR011711">
    <property type="entry name" value="GntR_C"/>
</dbReference>
<dbReference type="EMBL" id="JAUKVY010000048">
    <property type="protein sequence ID" value="MDO1537771.1"/>
    <property type="molecule type" value="Genomic_DNA"/>
</dbReference>
<dbReference type="PROSITE" id="PS50949">
    <property type="entry name" value="HTH_GNTR"/>
    <property type="match status" value="1"/>
</dbReference>
<comment type="caution">
    <text evidence="5">The sequence shown here is derived from an EMBL/GenBank/DDBJ whole genome shotgun (WGS) entry which is preliminary data.</text>
</comment>
<dbReference type="Pfam" id="PF07729">
    <property type="entry name" value="FCD"/>
    <property type="match status" value="1"/>
</dbReference>
<feature type="domain" description="HTH gntR-type" evidence="4">
    <location>
        <begin position="7"/>
        <end position="74"/>
    </location>
</feature>
<dbReference type="Gene3D" id="1.10.10.10">
    <property type="entry name" value="Winged helix-like DNA-binding domain superfamily/Winged helix DNA-binding domain"/>
    <property type="match status" value="1"/>
</dbReference>
<evidence type="ECO:0000313" key="5">
    <source>
        <dbReference type="EMBL" id="MDO1537771.1"/>
    </source>
</evidence>
<dbReference type="InterPro" id="IPR008920">
    <property type="entry name" value="TF_FadR/GntR_C"/>
</dbReference>
<proteinExistence type="predicted"/>
<dbReference type="Pfam" id="PF00392">
    <property type="entry name" value="GntR"/>
    <property type="match status" value="1"/>
</dbReference>
<sequence length="220" mass="24634">MLNLKTEDLATHAYQKVREAILQGEIAPGAPLFEVHLASRMGMSRTPVREALKVLARDGFVQAVPARGYIVPHRSLDDLRDLFDLRESLEGTAARCAAQRATDAELVELEALCVRYENEQDWHLWVQIGTDFHNLLVAAARNQRLANILDSLNGQIVHSRRSVLRADAQRRDAATQEHRAILEAVKARNAADAEARAREHVRLSYEATLFSYHSRPAAIG</sequence>
<gene>
    <name evidence="5" type="ORF">Q2T77_36610</name>
</gene>
<dbReference type="PANTHER" id="PTHR43537:SF49">
    <property type="entry name" value="TRANSCRIPTIONAL REGULATORY PROTEIN"/>
    <property type="match status" value="1"/>
</dbReference>
<reference evidence="5" key="1">
    <citation type="submission" date="2023-06" db="EMBL/GenBank/DDBJ databases">
        <authorList>
            <person name="Jiang Y."/>
            <person name="Liu Q."/>
        </authorList>
    </citation>
    <scope>NUCLEOTIDE SEQUENCE</scope>
    <source>
        <strain evidence="5">CGMCC 1.12090</strain>
    </source>
</reference>
<dbReference type="SMART" id="SM00345">
    <property type="entry name" value="HTH_GNTR"/>
    <property type="match status" value="1"/>
</dbReference>